<dbReference type="EMBL" id="JRPE02000003">
    <property type="protein sequence ID" value="TLD93058.1"/>
    <property type="molecule type" value="Genomic_DNA"/>
</dbReference>
<keyword evidence="1" id="KW-0175">Coiled coil</keyword>
<sequence length="110" mass="12669">MNAAVLETYSSRKLTNLEQKIHKQITQTQKEFDATRIKAEKKIEALKNNLIEVQKAQIKIRQKQIMQMEQELEPTKKCLESLTSETAIITPSNEPTDILKAMEQASRNNL</sequence>
<evidence type="ECO:0000313" key="2">
    <source>
        <dbReference type="EMBL" id="TLD93058.1"/>
    </source>
</evidence>
<organism evidence="2 3">
    <name type="scientific">Helicobacter magdeburgensis</name>
    <dbReference type="NCBI Taxonomy" id="471858"/>
    <lineage>
        <taxon>Bacteria</taxon>
        <taxon>Pseudomonadati</taxon>
        <taxon>Campylobacterota</taxon>
        <taxon>Epsilonproteobacteria</taxon>
        <taxon>Campylobacterales</taxon>
        <taxon>Helicobacteraceae</taxon>
        <taxon>Helicobacter</taxon>
    </lineage>
</organism>
<dbReference type="GeneID" id="66538519"/>
<name>A0A4U8T1I3_9HELI</name>
<dbReference type="AlphaFoldDB" id="A0A4U8T1I3"/>
<evidence type="ECO:0000256" key="1">
    <source>
        <dbReference type="SAM" id="Coils"/>
    </source>
</evidence>
<accession>A0A4U8T1I3</accession>
<proteinExistence type="predicted"/>
<feature type="coiled-coil region" evidence="1">
    <location>
        <begin position="29"/>
        <end position="71"/>
    </location>
</feature>
<evidence type="ECO:0000313" key="3">
    <source>
        <dbReference type="Proteomes" id="UP000029921"/>
    </source>
</evidence>
<comment type="caution">
    <text evidence="2">The sequence shown here is derived from an EMBL/GenBank/DDBJ whole genome shotgun (WGS) entry which is preliminary data.</text>
</comment>
<protein>
    <submittedName>
        <fullName evidence="2">Uncharacterized protein</fullName>
    </submittedName>
</protein>
<dbReference type="Proteomes" id="UP000029921">
    <property type="component" value="Unassembled WGS sequence"/>
</dbReference>
<dbReference type="RefSeq" id="WP_014666173.1">
    <property type="nucleotide sequence ID" value="NZ_JRPE02000003.1"/>
</dbReference>
<keyword evidence="3" id="KW-1185">Reference proteome</keyword>
<reference evidence="2 3" key="1">
    <citation type="journal article" date="2014" name="Genome Announc.">
        <title>Draft genome sequences of eight enterohepatic helicobacter species isolated from both laboratory and wild rodents.</title>
        <authorList>
            <person name="Sheh A."/>
            <person name="Shen Z."/>
            <person name="Fox J.G."/>
        </authorList>
    </citation>
    <scope>NUCLEOTIDE SEQUENCE [LARGE SCALE GENOMIC DNA]</scope>
    <source>
        <strain evidence="2 3">MIT 96-1001</strain>
    </source>
</reference>
<gene>
    <name evidence="2" type="ORF">LS74_002640</name>
</gene>